<comment type="similarity">
    <text evidence="2 6">Belongs to the transposase mutator family.</text>
</comment>
<evidence type="ECO:0000313" key="8">
    <source>
        <dbReference type="Proteomes" id="UP000019491"/>
    </source>
</evidence>
<keyword evidence="3 6" id="KW-0815">Transposition</keyword>
<dbReference type="GO" id="GO:0003677">
    <property type="term" value="F:DNA binding"/>
    <property type="evidence" value="ECO:0007669"/>
    <property type="project" value="UniProtKB-UniRule"/>
</dbReference>
<dbReference type="AlphaFoldDB" id="X0PTY8"/>
<dbReference type="PANTHER" id="PTHR33217:SF7">
    <property type="entry name" value="TRANSPOSASE FOR INSERTION SEQUENCE ELEMENT IS1081"/>
    <property type="match status" value="1"/>
</dbReference>
<dbReference type="Proteomes" id="UP000019491">
    <property type="component" value="Unassembled WGS sequence"/>
</dbReference>
<gene>
    <name evidence="7" type="ORF">RW1_031_01430</name>
</gene>
<dbReference type="GO" id="GO:0004803">
    <property type="term" value="F:transposase activity"/>
    <property type="evidence" value="ECO:0007669"/>
    <property type="project" value="UniProtKB-UniRule"/>
</dbReference>
<organism evidence="7 8">
    <name type="scientific">Rhodococcus wratislaviensis NBRC 100605</name>
    <dbReference type="NCBI Taxonomy" id="1219028"/>
    <lineage>
        <taxon>Bacteria</taxon>
        <taxon>Bacillati</taxon>
        <taxon>Actinomycetota</taxon>
        <taxon>Actinomycetes</taxon>
        <taxon>Mycobacteriales</taxon>
        <taxon>Nocardiaceae</taxon>
        <taxon>Rhodococcus</taxon>
    </lineage>
</organism>
<keyword evidence="6" id="KW-0814">Transposable element</keyword>
<comment type="caution">
    <text evidence="7">The sequence shown here is derived from an EMBL/GenBank/DDBJ whole genome shotgun (WGS) entry which is preliminary data.</text>
</comment>
<accession>X0PTY8</accession>
<evidence type="ECO:0000256" key="1">
    <source>
        <dbReference type="ARBA" id="ARBA00002190"/>
    </source>
</evidence>
<evidence type="ECO:0000256" key="4">
    <source>
        <dbReference type="ARBA" id="ARBA00023125"/>
    </source>
</evidence>
<evidence type="ECO:0000256" key="2">
    <source>
        <dbReference type="ARBA" id="ARBA00010961"/>
    </source>
</evidence>
<dbReference type="PANTHER" id="PTHR33217">
    <property type="entry name" value="TRANSPOSASE FOR INSERTION SEQUENCE ELEMENT IS1081"/>
    <property type="match status" value="1"/>
</dbReference>
<keyword evidence="4 6" id="KW-0238">DNA-binding</keyword>
<keyword evidence="8" id="KW-1185">Reference proteome</keyword>
<evidence type="ECO:0000256" key="5">
    <source>
        <dbReference type="ARBA" id="ARBA00023172"/>
    </source>
</evidence>
<evidence type="ECO:0000256" key="6">
    <source>
        <dbReference type="RuleBase" id="RU365089"/>
    </source>
</evidence>
<comment type="function">
    <text evidence="1 6">Required for the transposition of the insertion element.</text>
</comment>
<evidence type="ECO:0000313" key="7">
    <source>
        <dbReference type="EMBL" id="GAF46558.1"/>
    </source>
</evidence>
<dbReference type="Pfam" id="PF00872">
    <property type="entry name" value="Transposase_mut"/>
    <property type="match status" value="1"/>
</dbReference>
<sequence length="80" mass="8970">MRALLHSVYDQPDADSVHAQYDRVIGALSEKLPRVADHLDAARVDLLAFTAFPKQIWRQIWSNNPRSVNRLSGDTILSAA</sequence>
<protein>
    <recommendedName>
        <fullName evidence="6">Mutator family transposase</fullName>
    </recommendedName>
</protein>
<dbReference type="InterPro" id="IPR001207">
    <property type="entry name" value="Transposase_mutator"/>
</dbReference>
<dbReference type="GO" id="GO:0006313">
    <property type="term" value="P:DNA transposition"/>
    <property type="evidence" value="ECO:0007669"/>
    <property type="project" value="UniProtKB-UniRule"/>
</dbReference>
<name>X0PTY8_RHOWR</name>
<reference evidence="7 8" key="1">
    <citation type="submission" date="2014-02" db="EMBL/GenBank/DDBJ databases">
        <title>Whole genome shotgun sequence of Rhodococcus wratislaviensis NBRC 100605.</title>
        <authorList>
            <person name="Hosoyama A."/>
            <person name="Tsuchikane K."/>
            <person name="Yoshida I."/>
            <person name="Ohji S."/>
            <person name="Ichikawa N."/>
            <person name="Yamazoe A."/>
            <person name="Fujita N."/>
        </authorList>
    </citation>
    <scope>NUCLEOTIDE SEQUENCE [LARGE SCALE GENOMIC DNA]</scope>
    <source>
        <strain evidence="7 8">NBRC 100605</strain>
    </source>
</reference>
<evidence type="ECO:0000256" key="3">
    <source>
        <dbReference type="ARBA" id="ARBA00022578"/>
    </source>
</evidence>
<keyword evidence="5 6" id="KW-0233">DNA recombination</keyword>
<proteinExistence type="inferred from homology"/>
<dbReference type="EMBL" id="BAWF01000031">
    <property type="protein sequence ID" value="GAF46558.1"/>
    <property type="molecule type" value="Genomic_DNA"/>
</dbReference>